<evidence type="ECO:0008006" key="3">
    <source>
        <dbReference type="Google" id="ProtNLM"/>
    </source>
</evidence>
<proteinExistence type="predicted"/>
<organism evidence="1 2">
    <name type="scientific">candidate division MSBL1 archaeon SCGC-AAA259O05</name>
    <dbReference type="NCBI Taxonomy" id="1698271"/>
    <lineage>
        <taxon>Archaea</taxon>
        <taxon>Methanobacteriati</taxon>
        <taxon>Methanobacteriota</taxon>
        <taxon>candidate division MSBL1</taxon>
    </lineage>
</organism>
<name>A0A133V3C2_9EURY</name>
<reference evidence="1 2" key="1">
    <citation type="journal article" date="2016" name="Sci. Rep.">
        <title>Metabolic traits of an uncultured archaeal lineage -MSBL1- from brine pools of the Red Sea.</title>
        <authorList>
            <person name="Mwirichia R."/>
            <person name="Alam I."/>
            <person name="Rashid M."/>
            <person name="Vinu M."/>
            <person name="Ba-Alawi W."/>
            <person name="Anthony Kamau A."/>
            <person name="Kamanda Ngugi D."/>
            <person name="Goker M."/>
            <person name="Klenk H.P."/>
            <person name="Bajic V."/>
            <person name="Stingl U."/>
        </authorList>
    </citation>
    <scope>NUCLEOTIDE SEQUENCE [LARGE SCALE GENOMIC DNA]</scope>
    <source>
        <strain evidence="1">SCGC-AAA259O05</strain>
    </source>
</reference>
<dbReference type="Proteomes" id="UP000070344">
    <property type="component" value="Unassembled WGS sequence"/>
</dbReference>
<protein>
    <recommendedName>
        <fullName evidence="3">ISXO2-like transposase domain-containing protein</fullName>
    </recommendedName>
</protein>
<dbReference type="AlphaFoldDB" id="A0A133V3C2"/>
<dbReference type="EMBL" id="LHXV01000036">
    <property type="protein sequence ID" value="KXB00934.1"/>
    <property type="molecule type" value="Genomic_DNA"/>
</dbReference>
<evidence type="ECO:0000313" key="2">
    <source>
        <dbReference type="Proteomes" id="UP000070344"/>
    </source>
</evidence>
<evidence type="ECO:0000313" key="1">
    <source>
        <dbReference type="EMBL" id="KXB00934.1"/>
    </source>
</evidence>
<keyword evidence="2" id="KW-1185">Reference proteome</keyword>
<sequence length="238" mass="27110">MPDIQMLECKECGRDFCVRAKTIFYWKHASIGELFINSWIFFGGGSREWTPKWICDVGKYCSLEWFERLEKAFVKHAGGASNFLSGFFQADEMQVRSFGEKPLILGVKRWDGKVFETPLPGDSALEFKSGLKEADRELGPLVRLTTDGHSSYPQATEWLGIVHHQINRNETGFVDKLGFHSNGVENLWSQARDWVEAARGYGSMETLERAVKAHQVYHNQIKESPLPVRSFLTLVSSN</sequence>
<accession>A0A133V3C2</accession>
<comment type="caution">
    <text evidence="1">The sequence shown here is derived from an EMBL/GenBank/DDBJ whole genome shotgun (WGS) entry which is preliminary data.</text>
</comment>
<gene>
    <name evidence="1" type="ORF">AKJ41_03370</name>
</gene>